<dbReference type="InterPro" id="IPR008878">
    <property type="entry name" value="Transposase_IS66_Orf2"/>
</dbReference>
<dbReference type="Proteomes" id="UP000298631">
    <property type="component" value="Chromosome"/>
</dbReference>
<accession>A0A4P8EDH0</accession>
<keyword evidence="2" id="KW-1185">Reference proteome</keyword>
<dbReference type="PANTHER" id="PTHR36455:SF1">
    <property type="entry name" value="BLR8292 PROTEIN"/>
    <property type="match status" value="1"/>
</dbReference>
<dbReference type="AlphaFoldDB" id="A0A4P8EDH0"/>
<protein>
    <submittedName>
        <fullName evidence="1">Transposase</fullName>
    </submittedName>
</protein>
<dbReference type="KEGG" id="pseb:EOK75_02390"/>
<organism evidence="1 2">
    <name type="scientific">Pseudorhodobacter turbinis</name>
    <dbReference type="NCBI Taxonomy" id="2500533"/>
    <lineage>
        <taxon>Bacteria</taxon>
        <taxon>Pseudomonadati</taxon>
        <taxon>Pseudomonadota</taxon>
        <taxon>Alphaproteobacteria</taxon>
        <taxon>Rhodobacterales</taxon>
        <taxon>Paracoccaceae</taxon>
        <taxon>Pseudorhodobacter</taxon>
    </lineage>
</organism>
<evidence type="ECO:0000313" key="1">
    <source>
        <dbReference type="EMBL" id="QCO54737.1"/>
    </source>
</evidence>
<proteinExistence type="predicted"/>
<evidence type="ECO:0000313" key="2">
    <source>
        <dbReference type="Proteomes" id="UP000298631"/>
    </source>
</evidence>
<gene>
    <name evidence="1" type="ORF">EOK75_02390</name>
</gene>
<reference evidence="1 2" key="1">
    <citation type="submission" date="2019-05" db="EMBL/GenBank/DDBJ databases">
        <title>Pseudorhodobacter turbinis sp. nov., isolated from the gut of the Korean turban shell.</title>
        <authorList>
            <person name="Jeong Y.-S."/>
            <person name="Kang W.-R."/>
            <person name="Bae J.-W."/>
        </authorList>
    </citation>
    <scope>NUCLEOTIDE SEQUENCE [LARGE SCALE GENOMIC DNA]</scope>
    <source>
        <strain evidence="1 2">S12M18</strain>
    </source>
</reference>
<sequence length="115" mass="13266">MMFPSNRVRIVSRPSRWTSARVMTVWQRLSKTSCARTRSRVARQAICKANLPRGGTVFVFRSKRADRMKLLYWDGTGLVMAYKRLVDHHLQGHPVDILKGRERIRSAAAHTGIKF</sequence>
<dbReference type="Pfam" id="PF05717">
    <property type="entry name" value="TnpB_IS66"/>
    <property type="match status" value="1"/>
</dbReference>
<dbReference type="EMBL" id="CP039964">
    <property type="protein sequence ID" value="QCO54737.1"/>
    <property type="molecule type" value="Genomic_DNA"/>
</dbReference>
<dbReference type="PANTHER" id="PTHR36455">
    <property type="match status" value="1"/>
</dbReference>
<dbReference type="OrthoDB" id="9801450at2"/>
<name>A0A4P8EDH0_9RHOB</name>